<protein>
    <recommendedName>
        <fullName evidence="1">ADP-ribosyl cyclase/cyclic ADP-ribose hydrolase</fullName>
        <ecNumber evidence="1">3.2.2.6</ecNumber>
    </recommendedName>
</protein>
<name>A0A6P5SEG1_PRUAV</name>
<dbReference type="GO" id="GO:0061809">
    <property type="term" value="F:NAD+ nucleosidase activity, cyclic ADP-ribose generating"/>
    <property type="evidence" value="ECO:0007669"/>
    <property type="project" value="UniProtKB-EC"/>
</dbReference>
<dbReference type="PRINTS" id="PR00364">
    <property type="entry name" value="DISEASERSIST"/>
</dbReference>
<accession>A0A6P5SEG1</accession>
<evidence type="ECO:0000313" key="10">
    <source>
        <dbReference type="RefSeq" id="XP_021811921.1"/>
    </source>
</evidence>
<keyword evidence="9" id="KW-1185">Reference proteome</keyword>
<dbReference type="PROSITE" id="PS51450">
    <property type="entry name" value="LRR"/>
    <property type="match status" value="1"/>
</dbReference>
<proteinExistence type="predicted"/>
<dbReference type="Gene3D" id="3.40.50.10140">
    <property type="entry name" value="Toll/interleukin-1 receptor homology (TIR) domain"/>
    <property type="match status" value="1"/>
</dbReference>
<dbReference type="InterPro" id="IPR058192">
    <property type="entry name" value="WHD_ROQ1-like"/>
</dbReference>
<dbReference type="InterPro" id="IPR001611">
    <property type="entry name" value="Leu-rich_rpt"/>
</dbReference>
<dbReference type="SMART" id="SM00369">
    <property type="entry name" value="LRR_TYP"/>
    <property type="match status" value="3"/>
</dbReference>
<dbReference type="InterPro" id="IPR044974">
    <property type="entry name" value="Disease_R_plants"/>
</dbReference>
<dbReference type="GO" id="GO:0007165">
    <property type="term" value="P:signal transduction"/>
    <property type="evidence" value="ECO:0007669"/>
    <property type="project" value="InterPro"/>
</dbReference>
<dbReference type="GeneID" id="110755068"/>
<dbReference type="InterPro" id="IPR003591">
    <property type="entry name" value="Leu-rich_rpt_typical-subtyp"/>
</dbReference>
<dbReference type="Gene3D" id="1.10.8.430">
    <property type="entry name" value="Helical domain of apoptotic protease-activating factors"/>
    <property type="match status" value="1"/>
</dbReference>
<evidence type="ECO:0000256" key="6">
    <source>
        <dbReference type="ARBA" id="ARBA00023027"/>
    </source>
</evidence>
<dbReference type="RefSeq" id="XP_021811921.1">
    <property type="nucleotide sequence ID" value="XM_021956229.1"/>
</dbReference>
<dbReference type="InterPro" id="IPR000157">
    <property type="entry name" value="TIR_dom"/>
</dbReference>
<dbReference type="SMART" id="SM00255">
    <property type="entry name" value="TIR"/>
    <property type="match status" value="1"/>
</dbReference>
<keyword evidence="4" id="KW-0378">Hydrolase</keyword>
<dbReference type="InterPro" id="IPR045344">
    <property type="entry name" value="C-JID"/>
</dbReference>
<evidence type="ECO:0000256" key="2">
    <source>
        <dbReference type="ARBA" id="ARBA00022614"/>
    </source>
</evidence>
<dbReference type="InterPro" id="IPR011713">
    <property type="entry name" value="Leu-rich_rpt_3"/>
</dbReference>
<dbReference type="FunFam" id="3.40.50.10140:FF:000007">
    <property type="entry name" value="Disease resistance protein (TIR-NBS-LRR class)"/>
    <property type="match status" value="1"/>
</dbReference>
<dbReference type="SUPFAM" id="SSF46785">
    <property type="entry name" value="Winged helix' DNA-binding domain"/>
    <property type="match status" value="1"/>
</dbReference>
<dbReference type="Pfam" id="PF00931">
    <property type="entry name" value="NB-ARC"/>
    <property type="match status" value="1"/>
</dbReference>
<reference evidence="10" key="1">
    <citation type="submission" date="2025-08" db="UniProtKB">
        <authorList>
            <consortium name="RefSeq"/>
        </authorList>
    </citation>
    <scope>IDENTIFICATION</scope>
</reference>
<dbReference type="PANTHER" id="PTHR11017:SF527">
    <property type="entry name" value="TMV RESISTANCE PROTEIN N-LIKE"/>
    <property type="match status" value="1"/>
</dbReference>
<evidence type="ECO:0000256" key="1">
    <source>
        <dbReference type="ARBA" id="ARBA00011982"/>
    </source>
</evidence>
<dbReference type="Pfam" id="PF01582">
    <property type="entry name" value="TIR"/>
    <property type="match status" value="1"/>
</dbReference>
<sequence>MALSTSSIPPASLWKYDVFLSFRGETRKNFTAHLYKELLDQGITETFLDDTELQVGKPISELFSAIAQSRFAIIVISQDYASSTWCLNELLKILECMKARGTILPIFYSVEPADVGKQLGSFVQTFTKLEERFKDNINKVKRWRDALGTVSKIKGWTTKDRYEPELIKEIVDKVRTLVHPTWSAPEEKLVGIDSTLEHLHRLLDTESDDVRFIGIWGLSGIGKTTIAERTCARILHKFEGSCFLDRVRDKVSQTDGLKNLKRELQNMHRNREILLKMFCGPLYEPELIKEIVDKVRTLVHPTWSAPEEKLVGIDSTLEHLHRLLDTESDDVRFIGIWGLSGIGKTTIAERTCARILHKFEGSCFLDRVRDKVSQTDGLKNLKRELCKSLMNRNIEDWAFDIQGTIKRLLSHKKVLLVLDDVDDNSQLEELCGNQDGFAPGSRVIITARNEQLLRRHDVNKTIELQKLNDQDALQLFSLKAFGRDYPDKGYVALSKCFVSYANGLPLALKLWGSSLHKADQDEWRSKLGKLRDNFDGKILERLKISFDELDEEEKSIFLDIACFFTGKYKDEVVERLHGFRSRVDNTIKVLIRWSMLIVSDNMVWMHNLLQEMGRAIVREESKEPGERSRLWLSKDIFYVLRNNTGTSAVEGIVLDHRESEVCECHPEAFSKMFNLKFLKLHNVYLHKGLACLPNSLQFLEWKGYPLDSLPLGFKPDKLVELSMCHSRIEQLWSGIKDFDKLKVIKLSHSKSLTSTPDFKEVQNLERLDLEGCESLVVIHSSIRVLKKLLFLNLKDCKSLDSLPGEIAMECLEILILSGCSNVKRIPEFVGYMENLWKISLDGTAIADIPSSIEGLTKLSVLDIRDCVNLTRLPNTIGKLKYLKSLNASGCTQLAELPASFEELVSLEKLDLSGTAVEKWPFSVVHLKNLESFLFRGPKGRSPQPWHVLLPFRWPLMSRQPMTEFLPRLSGLCSLRELDLRDHNLRDGTILADIGCLSSLVSLNLSGNDFVSLPESISQLSQLENLYLSGCRSLEHLPFLSSTKSLQVTADGCTSLERLQHPLNLDTLNSSCFNLMNCFGLVEKESHDHKTFTMLQKYLQRISYPRDRFEIVIPGSNIPWWFSHQRVGSSVRIQVTPNWCSNKWMGYALCAVFQVFSSGWEVSCILQVNGKRKYPAPALSTDVQPVSDHLWLFYVTRDTSFGTEWQKSCDQLTFSFESSGPSLVKSCGARLIYERDVKEFNEVLTQSSSNIST</sequence>
<dbReference type="InterPro" id="IPR036390">
    <property type="entry name" value="WH_DNA-bd_sf"/>
</dbReference>
<comment type="catalytic activity">
    <reaction evidence="7">
        <text>NAD(+) + H2O = ADP-D-ribose + nicotinamide + H(+)</text>
        <dbReference type="Rhea" id="RHEA:16301"/>
        <dbReference type="ChEBI" id="CHEBI:15377"/>
        <dbReference type="ChEBI" id="CHEBI:15378"/>
        <dbReference type="ChEBI" id="CHEBI:17154"/>
        <dbReference type="ChEBI" id="CHEBI:57540"/>
        <dbReference type="ChEBI" id="CHEBI:57967"/>
        <dbReference type="EC" id="3.2.2.6"/>
    </reaction>
    <physiologicalReaction direction="left-to-right" evidence="7">
        <dbReference type="Rhea" id="RHEA:16302"/>
    </physiologicalReaction>
</comment>
<dbReference type="Gene3D" id="3.40.50.300">
    <property type="entry name" value="P-loop containing nucleotide triphosphate hydrolases"/>
    <property type="match status" value="2"/>
</dbReference>
<evidence type="ECO:0000259" key="8">
    <source>
        <dbReference type="PROSITE" id="PS50104"/>
    </source>
</evidence>
<dbReference type="InterPro" id="IPR027417">
    <property type="entry name" value="P-loop_NTPase"/>
</dbReference>
<dbReference type="PANTHER" id="PTHR11017">
    <property type="entry name" value="LEUCINE-RICH REPEAT-CONTAINING PROTEIN"/>
    <property type="match status" value="1"/>
</dbReference>
<dbReference type="Pfam" id="PF23598">
    <property type="entry name" value="LRR_14"/>
    <property type="match status" value="1"/>
</dbReference>
<dbReference type="EC" id="3.2.2.6" evidence="1"/>
<dbReference type="InterPro" id="IPR002182">
    <property type="entry name" value="NB-ARC"/>
</dbReference>
<dbReference type="Gene3D" id="3.80.10.10">
    <property type="entry name" value="Ribonuclease Inhibitor"/>
    <property type="match status" value="2"/>
</dbReference>
<dbReference type="Pfam" id="PF00560">
    <property type="entry name" value="LRR_1"/>
    <property type="match status" value="1"/>
</dbReference>
<evidence type="ECO:0000313" key="9">
    <source>
        <dbReference type="Proteomes" id="UP000515124"/>
    </source>
</evidence>
<dbReference type="PROSITE" id="PS50104">
    <property type="entry name" value="TIR"/>
    <property type="match status" value="1"/>
</dbReference>
<evidence type="ECO:0000256" key="7">
    <source>
        <dbReference type="ARBA" id="ARBA00047304"/>
    </source>
</evidence>
<dbReference type="GO" id="GO:0006952">
    <property type="term" value="P:defense response"/>
    <property type="evidence" value="ECO:0007669"/>
    <property type="project" value="UniProtKB-KW"/>
</dbReference>
<keyword evidence="3" id="KW-0677">Repeat</keyword>
<dbReference type="SUPFAM" id="SSF52200">
    <property type="entry name" value="Toll/Interleukin receptor TIR domain"/>
    <property type="match status" value="1"/>
</dbReference>
<keyword evidence="5" id="KW-0611">Plant defense</keyword>
<dbReference type="KEGG" id="pavi:110755068"/>
<dbReference type="SUPFAM" id="SSF52540">
    <property type="entry name" value="P-loop containing nucleoside triphosphate hydrolases"/>
    <property type="match status" value="2"/>
</dbReference>
<dbReference type="Pfam" id="PF20160">
    <property type="entry name" value="C-JID"/>
    <property type="match status" value="1"/>
</dbReference>
<dbReference type="Proteomes" id="UP000515124">
    <property type="component" value="Unplaced"/>
</dbReference>
<evidence type="ECO:0000256" key="4">
    <source>
        <dbReference type="ARBA" id="ARBA00022801"/>
    </source>
</evidence>
<dbReference type="InterPro" id="IPR032675">
    <property type="entry name" value="LRR_dom_sf"/>
</dbReference>
<dbReference type="InterPro" id="IPR035897">
    <property type="entry name" value="Toll_tir_struct_dom_sf"/>
</dbReference>
<dbReference type="InterPro" id="IPR042197">
    <property type="entry name" value="Apaf_helical"/>
</dbReference>
<evidence type="ECO:0000256" key="3">
    <source>
        <dbReference type="ARBA" id="ARBA00022737"/>
    </source>
</evidence>
<dbReference type="SUPFAM" id="SSF52058">
    <property type="entry name" value="L domain-like"/>
    <property type="match status" value="2"/>
</dbReference>
<gene>
    <name evidence="10" type="primary">LOC110755068</name>
</gene>
<dbReference type="GO" id="GO:0051707">
    <property type="term" value="P:response to other organism"/>
    <property type="evidence" value="ECO:0007669"/>
    <property type="project" value="UniProtKB-ARBA"/>
</dbReference>
<dbReference type="Pfam" id="PF07725">
    <property type="entry name" value="LRR_3"/>
    <property type="match status" value="1"/>
</dbReference>
<evidence type="ECO:0000256" key="5">
    <source>
        <dbReference type="ARBA" id="ARBA00022821"/>
    </source>
</evidence>
<keyword evidence="2" id="KW-0433">Leucine-rich repeat</keyword>
<organism evidence="9 10">
    <name type="scientific">Prunus avium</name>
    <name type="common">Cherry</name>
    <name type="synonym">Cerasus avium</name>
    <dbReference type="NCBI Taxonomy" id="42229"/>
    <lineage>
        <taxon>Eukaryota</taxon>
        <taxon>Viridiplantae</taxon>
        <taxon>Streptophyta</taxon>
        <taxon>Embryophyta</taxon>
        <taxon>Tracheophyta</taxon>
        <taxon>Spermatophyta</taxon>
        <taxon>Magnoliopsida</taxon>
        <taxon>eudicotyledons</taxon>
        <taxon>Gunneridae</taxon>
        <taxon>Pentapetalae</taxon>
        <taxon>rosids</taxon>
        <taxon>fabids</taxon>
        <taxon>Rosales</taxon>
        <taxon>Rosaceae</taxon>
        <taxon>Amygdaloideae</taxon>
        <taxon>Amygdaleae</taxon>
        <taxon>Prunus</taxon>
    </lineage>
</organism>
<keyword evidence="6" id="KW-0520">NAD</keyword>
<dbReference type="Pfam" id="PF23282">
    <property type="entry name" value="WHD_ROQ1"/>
    <property type="match status" value="1"/>
</dbReference>
<dbReference type="GO" id="GO:0043531">
    <property type="term" value="F:ADP binding"/>
    <property type="evidence" value="ECO:0007669"/>
    <property type="project" value="InterPro"/>
</dbReference>
<dbReference type="InterPro" id="IPR055414">
    <property type="entry name" value="LRR_R13L4/SHOC2-like"/>
</dbReference>
<dbReference type="AlphaFoldDB" id="A0A6P5SEG1"/>
<feature type="domain" description="TIR" evidence="8">
    <location>
        <begin position="14"/>
        <end position="178"/>
    </location>
</feature>